<evidence type="ECO:0000256" key="4">
    <source>
        <dbReference type="RuleBase" id="RU003744"/>
    </source>
</evidence>
<dbReference type="InterPro" id="IPR018313">
    <property type="entry name" value="SBP_3_CS"/>
</dbReference>
<dbReference type="SUPFAM" id="SSF53850">
    <property type="entry name" value="Periplasmic binding protein-like II"/>
    <property type="match status" value="1"/>
</dbReference>
<evidence type="ECO:0000313" key="7">
    <source>
        <dbReference type="EMBL" id="GAA1246663.1"/>
    </source>
</evidence>
<dbReference type="Gene3D" id="3.40.190.10">
    <property type="entry name" value="Periplasmic binding protein-like II"/>
    <property type="match status" value="2"/>
</dbReference>
<dbReference type="PANTHER" id="PTHR35936">
    <property type="entry name" value="MEMBRANE-BOUND LYTIC MUREIN TRANSGLYCOSYLASE F"/>
    <property type="match status" value="1"/>
</dbReference>
<dbReference type="Proteomes" id="UP001500282">
    <property type="component" value="Unassembled WGS sequence"/>
</dbReference>
<organism evidence="7 8">
    <name type="scientific">Streptomyces javensis</name>
    <dbReference type="NCBI Taxonomy" id="114698"/>
    <lineage>
        <taxon>Bacteria</taxon>
        <taxon>Bacillati</taxon>
        <taxon>Actinomycetota</taxon>
        <taxon>Actinomycetes</taxon>
        <taxon>Kitasatosporales</taxon>
        <taxon>Streptomycetaceae</taxon>
        <taxon>Streptomyces</taxon>
        <taxon>Streptomyces violaceusniger group</taxon>
    </lineage>
</organism>
<dbReference type="InterPro" id="IPR001638">
    <property type="entry name" value="Solute-binding_3/MltF_N"/>
</dbReference>
<feature type="domain" description="Solute-binding protein family 3/N-terminal" evidence="6">
    <location>
        <begin position="43"/>
        <end position="262"/>
    </location>
</feature>
<dbReference type="SMART" id="SM00062">
    <property type="entry name" value="PBPb"/>
    <property type="match status" value="1"/>
</dbReference>
<evidence type="ECO:0000256" key="5">
    <source>
        <dbReference type="SAM" id="SignalP"/>
    </source>
</evidence>
<evidence type="ECO:0000259" key="6">
    <source>
        <dbReference type="SMART" id="SM00062"/>
    </source>
</evidence>
<dbReference type="PANTHER" id="PTHR35936:SF17">
    <property type="entry name" value="ARGININE-BINDING EXTRACELLULAR PROTEIN ARTP"/>
    <property type="match status" value="1"/>
</dbReference>
<dbReference type="CDD" id="cd13530">
    <property type="entry name" value="PBP2_peptides_like"/>
    <property type="match status" value="1"/>
</dbReference>
<feature type="chain" id="PRO_5046495907" evidence="5">
    <location>
        <begin position="22"/>
        <end position="268"/>
    </location>
</feature>
<comment type="similarity">
    <text evidence="2 4">Belongs to the bacterial solute-binding protein 3 family.</text>
</comment>
<dbReference type="Pfam" id="PF00497">
    <property type="entry name" value="SBP_bac_3"/>
    <property type="match status" value="1"/>
</dbReference>
<evidence type="ECO:0000256" key="2">
    <source>
        <dbReference type="ARBA" id="ARBA00010333"/>
    </source>
</evidence>
<comment type="subcellular location">
    <subcellularLocation>
        <location evidence="1">Cell envelope</location>
    </subcellularLocation>
</comment>
<evidence type="ECO:0000256" key="1">
    <source>
        <dbReference type="ARBA" id="ARBA00004196"/>
    </source>
</evidence>
<keyword evidence="8" id="KW-1185">Reference proteome</keyword>
<proteinExistence type="inferred from homology"/>
<keyword evidence="3 5" id="KW-0732">Signal</keyword>
<name>A0ABN1WDG3_9ACTN</name>
<accession>A0ABN1WDG3</accession>
<dbReference type="PROSITE" id="PS51257">
    <property type="entry name" value="PROKAR_LIPOPROTEIN"/>
    <property type="match status" value="1"/>
</dbReference>
<gene>
    <name evidence="7" type="ORF">GCM10009579_00190</name>
</gene>
<feature type="signal peptide" evidence="5">
    <location>
        <begin position="1"/>
        <end position="21"/>
    </location>
</feature>
<evidence type="ECO:0000256" key="3">
    <source>
        <dbReference type="ARBA" id="ARBA00022729"/>
    </source>
</evidence>
<dbReference type="PROSITE" id="PS01039">
    <property type="entry name" value="SBP_BACTERIAL_3"/>
    <property type="match status" value="1"/>
</dbReference>
<protein>
    <submittedName>
        <fullName evidence="7">Basic amino acid ABC transporter substrate-binding protein</fullName>
    </submittedName>
</protein>
<reference evidence="7 8" key="1">
    <citation type="journal article" date="2019" name="Int. J. Syst. Evol. Microbiol.">
        <title>The Global Catalogue of Microorganisms (GCM) 10K type strain sequencing project: providing services to taxonomists for standard genome sequencing and annotation.</title>
        <authorList>
            <consortium name="The Broad Institute Genomics Platform"/>
            <consortium name="The Broad Institute Genome Sequencing Center for Infectious Disease"/>
            <person name="Wu L."/>
            <person name="Ma J."/>
        </authorList>
    </citation>
    <scope>NUCLEOTIDE SEQUENCE [LARGE SCALE GENOMIC DNA]</scope>
    <source>
        <strain evidence="7 8">JCM 11448</strain>
    </source>
</reference>
<comment type="caution">
    <text evidence="7">The sequence shown here is derived from an EMBL/GenBank/DDBJ whole genome shotgun (WGS) entry which is preliminary data.</text>
</comment>
<sequence length="268" mass="28391">MFARSALPPVIAIAAVSALLAGCTSTKSSGSGGKDISLVNSGKLTTCTHLPYPPFQSKQGKKIVGFDVDIVDLVASALHVKQEIVDTPFEGIQSGEDLNTNQCDVAAAGMTITDVREKNLDFSAPYFEATQALLTAKGKPFTSLADLKGKKLAVQQGTTGEAYAQKHAKGAKLVQFEDLALLLTAVKTGQTDAGINDNGVLYDYVKDNPDTAVAAEFDTGESYGIAVRTGNDALRKKINAVLKDARADGSYDRIYKKWFGTAPKTDAH</sequence>
<dbReference type="EMBL" id="BAAAIH010000001">
    <property type="protein sequence ID" value="GAA1246663.1"/>
    <property type="molecule type" value="Genomic_DNA"/>
</dbReference>
<evidence type="ECO:0000313" key="8">
    <source>
        <dbReference type="Proteomes" id="UP001500282"/>
    </source>
</evidence>